<evidence type="ECO:0000256" key="2">
    <source>
        <dbReference type="ARBA" id="ARBA00007928"/>
    </source>
</evidence>
<dbReference type="GO" id="GO:0042970">
    <property type="term" value="F:homoserine transmembrane transporter activity"/>
    <property type="evidence" value="ECO:0007669"/>
    <property type="project" value="TreeGrafter"/>
</dbReference>
<evidence type="ECO:0000256" key="3">
    <source>
        <dbReference type="ARBA" id="ARBA00022475"/>
    </source>
</evidence>
<dbReference type="GO" id="GO:0005886">
    <property type="term" value="C:plasma membrane"/>
    <property type="evidence" value="ECO:0007669"/>
    <property type="project" value="UniProtKB-SubCell"/>
</dbReference>
<proteinExistence type="inferred from homology"/>
<sequence>MSLEFFLTSLFVVITPGTGMIYTLACTLGFGLRSGLLGALGGTLSIISHITAAILGLAALLHASAMAFQVIKFAGVAYLIYMAYKMLRDKSQLNAQALGHDDAQPRSDFIIVRDGILLNLLNPKLSIFFLAFLPQFVDVNAANPVVDMAMLGGVFMVMTFGVFAIVGVAAASVRDKVLAQPSVMNWLKRGFAATFVALGARLALSEQ</sequence>
<evidence type="ECO:0000256" key="1">
    <source>
        <dbReference type="ARBA" id="ARBA00004651"/>
    </source>
</evidence>
<feature type="transmembrane region" description="Helical" evidence="7">
    <location>
        <begin position="6"/>
        <end position="30"/>
    </location>
</feature>
<evidence type="ECO:0008006" key="10">
    <source>
        <dbReference type="Google" id="ProtNLM"/>
    </source>
</evidence>
<dbReference type="InterPro" id="IPR001123">
    <property type="entry name" value="LeuE-type"/>
</dbReference>
<protein>
    <recommendedName>
        <fullName evidence="10">LysE family translocator</fullName>
    </recommendedName>
</protein>
<dbReference type="AlphaFoldDB" id="A0A2N5XSE4"/>
<evidence type="ECO:0000256" key="6">
    <source>
        <dbReference type="ARBA" id="ARBA00023136"/>
    </source>
</evidence>
<keyword evidence="4 7" id="KW-0812">Transmembrane</keyword>
<name>A0A2N5XSE4_9HYPH</name>
<dbReference type="OrthoDB" id="9804822at2"/>
<dbReference type="PIRSF" id="PIRSF006324">
    <property type="entry name" value="LeuE"/>
    <property type="match status" value="1"/>
</dbReference>
<feature type="transmembrane region" description="Helical" evidence="7">
    <location>
        <begin position="66"/>
        <end position="84"/>
    </location>
</feature>
<dbReference type="RefSeq" id="WP_101533442.1">
    <property type="nucleotide sequence ID" value="NZ_JBFHIU010000006.1"/>
</dbReference>
<reference evidence="8 9" key="1">
    <citation type="submission" date="2018-01" db="EMBL/GenBank/DDBJ databases">
        <title>The draft genome sequence of Cohaesibacter sp. H1304.</title>
        <authorList>
            <person name="Wang N.-N."/>
            <person name="Du Z.-J."/>
        </authorList>
    </citation>
    <scope>NUCLEOTIDE SEQUENCE [LARGE SCALE GENOMIC DNA]</scope>
    <source>
        <strain evidence="8 9">H1304</strain>
    </source>
</reference>
<evidence type="ECO:0000256" key="4">
    <source>
        <dbReference type="ARBA" id="ARBA00022692"/>
    </source>
</evidence>
<keyword evidence="3" id="KW-1003">Cell membrane</keyword>
<dbReference type="Proteomes" id="UP000234881">
    <property type="component" value="Unassembled WGS sequence"/>
</dbReference>
<feature type="transmembrane region" description="Helical" evidence="7">
    <location>
        <begin position="116"/>
        <end position="137"/>
    </location>
</feature>
<dbReference type="EMBL" id="PKUQ01000016">
    <property type="protein sequence ID" value="PLW77424.1"/>
    <property type="molecule type" value="Genomic_DNA"/>
</dbReference>
<evidence type="ECO:0000313" key="9">
    <source>
        <dbReference type="Proteomes" id="UP000234881"/>
    </source>
</evidence>
<dbReference type="PANTHER" id="PTHR30086:SF14">
    <property type="entry name" value="HOMOSERINE_HOMOSERINE LACTONE EFFLUX PROTEIN"/>
    <property type="match status" value="1"/>
</dbReference>
<dbReference type="PANTHER" id="PTHR30086">
    <property type="entry name" value="ARGININE EXPORTER PROTEIN ARGO"/>
    <property type="match status" value="1"/>
</dbReference>
<keyword evidence="9" id="KW-1185">Reference proteome</keyword>
<accession>A0A2N5XSE4</accession>
<organism evidence="8 9">
    <name type="scientific">Cohaesibacter celericrescens</name>
    <dbReference type="NCBI Taxonomy" id="2067669"/>
    <lineage>
        <taxon>Bacteria</taxon>
        <taxon>Pseudomonadati</taxon>
        <taxon>Pseudomonadota</taxon>
        <taxon>Alphaproteobacteria</taxon>
        <taxon>Hyphomicrobiales</taxon>
        <taxon>Cohaesibacteraceae</taxon>
    </lineage>
</organism>
<keyword evidence="5 7" id="KW-1133">Transmembrane helix</keyword>
<evidence type="ECO:0000256" key="7">
    <source>
        <dbReference type="SAM" id="Phobius"/>
    </source>
</evidence>
<feature type="transmembrane region" description="Helical" evidence="7">
    <location>
        <begin position="149"/>
        <end position="174"/>
    </location>
</feature>
<comment type="subcellular location">
    <subcellularLocation>
        <location evidence="1">Cell membrane</location>
        <topology evidence="1">Multi-pass membrane protein</topology>
    </subcellularLocation>
</comment>
<comment type="caution">
    <text evidence="8">The sequence shown here is derived from an EMBL/GenBank/DDBJ whole genome shotgun (WGS) entry which is preliminary data.</text>
</comment>
<evidence type="ECO:0000256" key="5">
    <source>
        <dbReference type="ARBA" id="ARBA00022989"/>
    </source>
</evidence>
<feature type="transmembrane region" description="Helical" evidence="7">
    <location>
        <begin position="37"/>
        <end position="60"/>
    </location>
</feature>
<evidence type="ECO:0000313" key="8">
    <source>
        <dbReference type="EMBL" id="PLW77424.1"/>
    </source>
</evidence>
<comment type="similarity">
    <text evidence="2">Belongs to the Rht family.</text>
</comment>
<keyword evidence="6 7" id="KW-0472">Membrane</keyword>
<gene>
    <name evidence="8" type="ORF">C0081_08795</name>
</gene>
<dbReference type="Pfam" id="PF01810">
    <property type="entry name" value="LysE"/>
    <property type="match status" value="1"/>
</dbReference>